<evidence type="ECO:0000313" key="2">
    <source>
        <dbReference type="Proteomes" id="UP000767238"/>
    </source>
</evidence>
<feature type="non-terminal residue" evidence="1">
    <location>
        <position position="244"/>
    </location>
</feature>
<reference evidence="1" key="1">
    <citation type="journal article" date="2021" name="J Fungi (Basel)">
        <title>Virulence traits and population genomics of the black yeast Aureobasidium melanogenum.</title>
        <authorList>
            <person name="Cernosa A."/>
            <person name="Sun X."/>
            <person name="Gostincar C."/>
            <person name="Fang C."/>
            <person name="Gunde-Cimerman N."/>
            <person name="Song Z."/>
        </authorList>
    </citation>
    <scope>NUCLEOTIDE SEQUENCE</scope>
    <source>
        <strain evidence="1">EXF-8016</strain>
    </source>
</reference>
<comment type="caution">
    <text evidence="1">The sequence shown here is derived from an EMBL/GenBank/DDBJ whole genome shotgun (WGS) entry which is preliminary data.</text>
</comment>
<evidence type="ECO:0000313" key="1">
    <source>
        <dbReference type="EMBL" id="KAH0237672.1"/>
    </source>
</evidence>
<dbReference type="Proteomes" id="UP000767238">
    <property type="component" value="Unassembled WGS sequence"/>
</dbReference>
<dbReference type="EMBL" id="JAHFYH010000001">
    <property type="protein sequence ID" value="KAH0237672.1"/>
    <property type="molecule type" value="Genomic_DNA"/>
</dbReference>
<sequence>MKNKERPSDGLVTSSIGVKSPSLRAVVLSLRVSRPHSLKLFFCGEFGYWLRSIHIRVNRLGASHASPGFRDGLLLQEIQAKQCQSIRLLPVQHVVRGDISLLGRAQASSHLDKGSGGRAVKRHEEMGSSVLTCSREDERHNRAELERPTDIHICTEALGYKTRKPIEGPRTMMTSWAIMGGEEEPDGRRSVIGQGRAKQMMGPRVDGHKHSCHNKAPAASRSHLLRLYTHHVPPPDANQLRPTT</sequence>
<protein>
    <submittedName>
        <fullName evidence="1">Uncharacterized protein</fullName>
    </submittedName>
</protein>
<name>A0A9P8GPF6_AURME</name>
<dbReference type="AlphaFoldDB" id="A0A9P8GPF6"/>
<proteinExistence type="predicted"/>
<organism evidence="1 2">
    <name type="scientific">Aureobasidium melanogenum</name>
    <name type="common">Aureobasidium pullulans var. melanogenum</name>
    <dbReference type="NCBI Taxonomy" id="46634"/>
    <lineage>
        <taxon>Eukaryota</taxon>
        <taxon>Fungi</taxon>
        <taxon>Dikarya</taxon>
        <taxon>Ascomycota</taxon>
        <taxon>Pezizomycotina</taxon>
        <taxon>Dothideomycetes</taxon>
        <taxon>Dothideomycetidae</taxon>
        <taxon>Dothideales</taxon>
        <taxon>Saccotheciaceae</taxon>
        <taxon>Aureobasidium</taxon>
    </lineage>
</organism>
<reference evidence="1" key="2">
    <citation type="submission" date="2021-08" db="EMBL/GenBank/DDBJ databases">
        <authorList>
            <person name="Gostincar C."/>
            <person name="Sun X."/>
            <person name="Song Z."/>
            <person name="Gunde-Cimerman N."/>
        </authorList>
    </citation>
    <scope>NUCLEOTIDE SEQUENCE</scope>
    <source>
        <strain evidence="1">EXF-8016</strain>
    </source>
</reference>
<accession>A0A9P8GPF6</accession>
<gene>
    <name evidence="1" type="ORF">KCV03_g359</name>
</gene>